<dbReference type="InterPro" id="IPR029063">
    <property type="entry name" value="SAM-dependent_MTases_sf"/>
</dbReference>
<proteinExistence type="predicted"/>
<dbReference type="EMBL" id="CP019948">
    <property type="protein sequence ID" value="ARN80380.1"/>
    <property type="molecule type" value="Genomic_DNA"/>
</dbReference>
<dbReference type="PANTHER" id="PTHR42912">
    <property type="entry name" value="METHYLTRANSFERASE"/>
    <property type="match status" value="1"/>
</dbReference>
<dbReference type="SUPFAM" id="SSF53335">
    <property type="entry name" value="S-adenosyl-L-methionine-dependent methyltransferases"/>
    <property type="match status" value="1"/>
</dbReference>
<dbReference type="OrthoDB" id="9789575at2"/>
<evidence type="ECO:0000313" key="3">
    <source>
        <dbReference type="Proteomes" id="UP000193978"/>
    </source>
</evidence>
<dbReference type="NCBIfam" id="NF033788">
    <property type="entry name" value="HTH_metalloreg"/>
    <property type="match status" value="1"/>
</dbReference>
<dbReference type="InterPro" id="IPR036390">
    <property type="entry name" value="WH_DNA-bd_sf"/>
</dbReference>
<dbReference type="InterPro" id="IPR001845">
    <property type="entry name" value="HTH_ArsR_DNA-bd_dom"/>
</dbReference>
<dbReference type="CDD" id="cd00090">
    <property type="entry name" value="HTH_ARSR"/>
    <property type="match status" value="1"/>
</dbReference>
<dbReference type="Proteomes" id="UP000193978">
    <property type="component" value="Chromosome"/>
</dbReference>
<dbReference type="GO" id="GO:0003700">
    <property type="term" value="F:DNA-binding transcription factor activity"/>
    <property type="evidence" value="ECO:0007669"/>
    <property type="project" value="InterPro"/>
</dbReference>
<organism evidence="2 3">
    <name type="scientific">Methylocystis bryophila</name>
    <dbReference type="NCBI Taxonomy" id="655015"/>
    <lineage>
        <taxon>Bacteria</taxon>
        <taxon>Pseudomonadati</taxon>
        <taxon>Pseudomonadota</taxon>
        <taxon>Alphaproteobacteria</taxon>
        <taxon>Hyphomicrobiales</taxon>
        <taxon>Methylocystaceae</taxon>
        <taxon>Methylocystis</taxon>
    </lineage>
</organism>
<dbReference type="GO" id="GO:0008757">
    <property type="term" value="F:S-adenosylmethionine-dependent methyltransferase activity"/>
    <property type="evidence" value="ECO:0007669"/>
    <property type="project" value="InterPro"/>
</dbReference>
<dbReference type="Gene3D" id="3.40.50.150">
    <property type="entry name" value="Vaccinia Virus protein VP39"/>
    <property type="match status" value="1"/>
</dbReference>
<dbReference type="PROSITE" id="PS50987">
    <property type="entry name" value="HTH_ARSR_2"/>
    <property type="match status" value="1"/>
</dbReference>
<accession>A0A1W6MRZ7</accession>
<evidence type="ECO:0000259" key="1">
    <source>
        <dbReference type="PROSITE" id="PS50987"/>
    </source>
</evidence>
<sequence>MFHLERAVNDPDLLEFDAALAALNAAAEETRLRLLLLLAESELTVSEIVAILGQSQPRVSRHLKLLVEAALVERRREGAWAFFRLAQSGSAGPLARKLLGSVDPRDPILAADAARLAETRAARAESAARYFAEHADEWDDIRSMYVPESRVETAIMEAVGEGHIRQLVDLGAGAGRMLELLAPQADRAVGVDLSSAMLAVARGRMEEVRARNVQLRQGDLYALPVTRDSCDLAVMHQVLHYLEDPARALKEAARILSPGGRLVIVDFAPHNDESLRTEHAHRRLGFSHEEISDLVGRAGLEMISHRDLEPDAREGAKLTVSLWVARDPRIVTDIVSSKAVETV</sequence>
<dbReference type="CDD" id="cd02440">
    <property type="entry name" value="AdoMet_MTases"/>
    <property type="match status" value="1"/>
</dbReference>
<dbReference type="RefSeq" id="WP_085770445.1">
    <property type="nucleotide sequence ID" value="NZ_AP027149.1"/>
</dbReference>
<dbReference type="InterPro" id="IPR036388">
    <property type="entry name" value="WH-like_DNA-bd_sf"/>
</dbReference>
<gene>
    <name evidence="2" type="ORF">B1812_03990</name>
</gene>
<dbReference type="InterPro" id="IPR050508">
    <property type="entry name" value="Methyltransf_Superfamily"/>
</dbReference>
<dbReference type="Pfam" id="PF01022">
    <property type="entry name" value="HTH_5"/>
    <property type="match status" value="1"/>
</dbReference>
<dbReference type="InterPro" id="IPR013216">
    <property type="entry name" value="Methyltransf_11"/>
</dbReference>
<dbReference type="SUPFAM" id="SSF46785">
    <property type="entry name" value="Winged helix' DNA-binding domain"/>
    <property type="match status" value="1"/>
</dbReference>
<dbReference type="Gene3D" id="1.10.10.10">
    <property type="entry name" value="Winged helix-like DNA-binding domain superfamily/Winged helix DNA-binding domain"/>
    <property type="match status" value="1"/>
</dbReference>
<dbReference type="Pfam" id="PF08241">
    <property type="entry name" value="Methyltransf_11"/>
    <property type="match status" value="1"/>
</dbReference>
<dbReference type="InterPro" id="IPR011991">
    <property type="entry name" value="ArsR-like_HTH"/>
</dbReference>
<dbReference type="AlphaFoldDB" id="A0A1W6MRZ7"/>
<evidence type="ECO:0000313" key="2">
    <source>
        <dbReference type="EMBL" id="ARN80380.1"/>
    </source>
</evidence>
<protein>
    <submittedName>
        <fullName evidence="2">ArsR family transcriptional regulator</fullName>
    </submittedName>
</protein>
<dbReference type="PRINTS" id="PR00778">
    <property type="entry name" value="HTHARSR"/>
</dbReference>
<dbReference type="SMART" id="SM00418">
    <property type="entry name" value="HTH_ARSR"/>
    <property type="match status" value="1"/>
</dbReference>
<dbReference type="STRING" id="655015.B1812_03990"/>
<dbReference type="KEGG" id="mbry:B1812_03990"/>
<reference evidence="2 3" key="1">
    <citation type="submission" date="2017-02" db="EMBL/GenBank/DDBJ databases">
        <authorList>
            <person name="Peterson S.W."/>
        </authorList>
    </citation>
    <scope>NUCLEOTIDE SEQUENCE [LARGE SCALE GENOMIC DNA]</scope>
    <source>
        <strain evidence="2 3">S285</strain>
    </source>
</reference>
<name>A0A1W6MRZ7_9HYPH</name>
<keyword evidence="3" id="KW-1185">Reference proteome</keyword>
<feature type="domain" description="HTH arsR-type" evidence="1">
    <location>
        <begin position="11"/>
        <end position="105"/>
    </location>
</feature>